<dbReference type="RefSeq" id="WP_129602098.1">
    <property type="nucleotide sequence ID" value="NZ_SBLB01000003.1"/>
</dbReference>
<reference evidence="1 2" key="1">
    <citation type="submission" date="2019-01" db="EMBL/GenBank/DDBJ databases">
        <title>Spirosoma flava sp. nov., a propanil-degrading bacterium isolated from herbicide-contaminated soil.</title>
        <authorList>
            <person name="Zhang L."/>
            <person name="Jiang J.-D."/>
        </authorList>
    </citation>
    <scope>NUCLEOTIDE SEQUENCE [LARGE SCALE GENOMIC DNA]</scope>
    <source>
        <strain evidence="1 2">TY50</strain>
    </source>
</reference>
<evidence type="ECO:0000313" key="2">
    <source>
        <dbReference type="Proteomes" id="UP000290407"/>
    </source>
</evidence>
<name>A0A4Q2UJT9_9BACT</name>
<keyword evidence="2" id="KW-1185">Reference proteome</keyword>
<comment type="caution">
    <text evidence="1">The sequence shown here is derived from an EMBL/GenBank/DDBJ whole genome shotgun (WGS) entry which is preliminary data.</text>
</comment>
<evidence type="ECO:0000313" key="1">
    <source>
        <dbReference type="EMBL" id="RYC69767.1"/>
    </source>
</evidence>
<accession>A0A4Q2UJT9</accession>
<organism evidence="1 2">
    <name type="scientific">Spirosoma sordidisoli</name>
    <dbReference type="NCBI Taxonomy" id="2502893"/>
    <lineage>
        <taxon>Bacteria</taxon>
        <taxon>Pseudomonadati</taxon>
        <taxon>Bacteroidota</taxon>
        <taxon>Cytophagia</taxon>
        <taxon>Cytophagales</taxon>
        <taxon>Cytophagaceae</taxon>
        <taxon>Spirosoma</taxon>
    </lineage>
</organism>
<dbReference type="AlphaFoldDB" id="A0A4Q2UJT9"/>
<dbReference type="Proteomes" id="UP000290407">
    <property type="component" value="Unassembled WGS sequence"/>
</dbReference>
<sequence>MTSRYVTFDIRVYPLVRKFLAYHYGTAPFEVSNVSNPYSSYLYACLDRYDHRDTQRPRKFSRMTDTLTLSVSTWRVKSFAVGMMSPTKQASFNDFVRDLFFEKLASEVAVATSFGVGIKTAIQRFLDRYGITERELSIGLAIRYYYRYRDALRLEYCHLLPATPSVILPHERDSTDGSVESWGRQVA</sequence>
<gene>
    <name evidence="1" type="ORF">EQG79_14320</name>
</gene>
<dbReference type="EMBL" id="SBLB01000003">
    <property type="protein sequence ID" value="RYC69767.1"/>
    <property type="molecule type" value="Genomic_DNA"/>
</dbReference>
<protein>
    <submittedName>
        <fullName evidence="1">Uncharacterized protein</fullName>
    </submittedName>
</protein>
<proteinExistence type="predicted"/>